<evidence type="ECO:0000256" key="2">
    <source>
        <dbReference type="ARBA" id="ARBA00022833"/>
    </source>
</evidence>
<dbReference type="EMBL" id="BART01038823">
    <property type="protein sequence ID" value="GAH07937.1"/>
    <property type="molecule type" value="Genomic_DNA"/>
</dbReference>
<dbReference type="Gene3D" id="6.20.10.30">
    <property type="match status" value="1"/>
</dbReference>
<evidence type="ECO:0000259" key="3">
    <source>
        <dbReference type="Pfam" id="PF03119"/>
    </source>
</evidence>
<sequence length="40" mass="4421">MVSKRSGQEKLFTMPSHCPVCGAEAIRPEGEVMYYCSNIA</sequence>
<dbReference type="GO" id="GO:0006260">
    <property type="term" value="P:DNA replication"/>
    <property type="evidence" value="ECO:0007669"/>
    <property type="project" value="InterPro"/>
</dbReference>
<reference evidence="4" key="1">
    <citation type="journal article" date="2014" name="Front. Microbiol.">
        <title>High frequency of phylogenetically diverse reductive dehalogenase-homologous genes in deep subseafloor sedimentary metagenomes.</title>
        <authorList>
            <person name="Kawai M."/>
            <person name="Futagami T."/>
            <person name="Toyoda A."/>
            <person name="Takaki Y."/>
            <person name="Nishi S."/>
            <person name="Hori S."/>
            <person name="Arai W."/>
            <person name="Tsubouchi T."/>
            <person name="Morono Y."/>
            <person name="Uchiyama I."/>
            <person name="Ito T."/>
            <person name="Fujiyama A."/>
            <person name="Inagaki F."/>
            <person name="Takami H."/>
        </authorList>
    </citation>
    <scope>NUCLEOTIDE SEQUENCE</scope>
    <source>
        <strain evidence="4">Expedition CK06-06</strain>
    </source>
</reference>
<name>X1CJQ9_9ZZZZ</name>
<evidence type="ECO:0000256" key="1">
    <source>
        <dbReference type="ARBA" id="ARBA00022723"/>
    </source>
</evidence>
<keyword evidence="1" id="KW-0479">Metal-binding</keyword>
<keyword evidence="2" id="KW-0862">Zinc</keyword>
<feature type="non-terminal residue" evidence="4">
    <location>
        <position position="40"/>
    </location>
</feature>
<dbReference type="GO" id="GO:0006281">
    <property type="term" value="P:DNA repair"/>
    <property type="evidence" value="ECO:0007669"/>
    <property type="project" value="InterPro"/>
</dbReference>
<dbReference type="Pfam" id="PF03119">
    <property type="entry name" value="DNA_ligase_ZBD"/>
    <property type="match status" value="1"/>
</dbReference>
<proteinExistence type="predicted"/>
<dbReference type="GO" id="GO:0046872">
    <property type="term" value="F:metal ion binding"/>
    <property type="evidence" value="ECO:0007669"/>
    <property type="project" value="UniProtKB-KW"/>
</dbReference>
<gene>
    <name evidence="4" type="ORF">S01H4_64159</name>
</gene>
<comment type="caution">
    <text evidence="4">The sequence shown here is derived from an EMBL/GenBank/DDBJ whole genome shotgun (WGS) entry which is preliminary data.</text>
</comment>
<feature type="domain" description="Zinc-finger NAD-dependent DNA ligase C4-type" evidence="3">
    <location>
        <begin position="17"/>
        <end position="38"/>
    </location>
</feature>
<evidence type="ECO:0000313" key="4">
    <source>
        <dbReference type="EMBL" id="GAH07937.1"/>
    </source>
</evidence>
<dbReference type="AlphaFoldDB" id="X1CJQ9"/>
<protein>
    <recommendedName>
        <fullName evidence="3">Zinc-finger NAD-dependent DNA ligase C4-type domain-containing protein</fullName>
    </recommendedName>
</protein>
<accession>X1CJQ9</accession>
<organism evidence="4">
    <name type="scientific">marine sediment metagenome</name>
    <dbReference type="NCBI Taxonomy" id="412755"/>
    <lineage>
        <taxon>unclassified sequences</taxon>
        <taxon>metagenomes</taxon>
        <taxon>ecological metagenomes</taxon>
    </lineage>
</organism>
<dbReference type="GO" id="GO:0003911">
    <property type="term" value="F:DNA ligase (NAD+) activity"/>
    <property type="evidence" value="ECO:0007669"/>
    <property type="project" value="InterPro"/>
</dbReference>
<dbReference type="InterPro" id="IPR004149">
    <property type="entry name" value="Znf_DNAligase_C4"/>
</dbReference>